<evidence type="ECO:0000256" key="3">
    <source>
        <dbReference type="ARBA" id="ARBA00022723"/>
    </source>
</evidence>
<keyword evidence="6 8" id="KW-0503">Monooxygenase</keyword>
<dbReference type="KEGG" id="qsa:O6P43_031357"/>
<dbReference type="InterPro" id="IPR001128">
    <property type="entry name" value="Cyt_P450"/>
</dbReference>
<dbReference type="PROSITE" id="PS00086">
    <property type="entry name" value="CYTOCHROME_P450"/>
    <property type="match status" value="1"/>
</dbReference>
<evidence type="ECO:0000256" key="1">
    <source>
        <dbReference type="ARBA" id="ARBA00010617"/>
    </source>
</evidence>
<evidence type="ECO:0000256" key="8">
    <source>
        <dbReference type="RuleBase" id="RU000461"/>
    </source>
</evidence>
<feature type="transmembrane region" description="Helical" evidence="9">
    <location>
        <begin position="6"/>
        <end position="22"/>
    </location>
</feature>
<dbReference type="AlphaFoldDB" id="A0AAD7KWW8"/>
<dbReference type="PANTHER" id="PTHR47953:SF16">
    <property type="entry name" value="CYTOCHROME P450 71D8"/>
    <property type="match status" value="1"/>
</dbReference>
<keyword evidence="3 7" id="KW-0479">Metal-binding</keyword>
<comment type="caution">
    <text evidence="10">The sequence shown here is derived from an EMBL/GenBank/DDBJ whole genome shotgun (WGS) entry which is preliminary data.</text>
</comment>
<dbReference type="PRINTS" id="PR00463">
    <property type="entry name" value="EP450I"/>
</dbReference>
<dbReference type="GO" id="GO:0016705">
    <property type="term" value="F:oxidoreductase activity, acting on paired donors, with incorporation or reduction of molecular oxygen"/>
    <property type="evidence" value="ECO:0007669"/>
    <property type="project" value="InterPro"/>
</dbReference>
<dbReference type="GO" id="GO:0005506">
    <property type="term" value="F:iron ion binding"/>
    <property type="evidence" value="ECO:0007669"/>
    <property type="project" value="InterPro"/>
</dbReference>
<sequence length="471" mass="53816">MEVLSFSYLTTFFLLFILLWFVKNWKKSRAQKQLPGPWKLPVIGNLHNLAGSLPHHVLRDLAGKYGPLMHLQLGEISAVVVSSPWMAKEVMKTHDLAFASRPELLVTKITAYGGKDIAFAPYGSYWREMRKLAILELLSVKRVQSFSFIRKDVVNKLIESIHSSVGSPINLSKKIFSMTSTISSRAAFGTECPDQDRFISLTKSVIALSAGFDIADLFPSLKLIHFITGSKGKLERLQKEAGKILDTIIDEHRERAKQGKIDNEDLVDVLLRVQQAGSLDIEITTNSMKAVIWDIFAAGTDTSSTVLEWAMSEMMKSPRVMKKAQAEIRQAFKGKKDIHETDLEELHYLNYVIKETMRDPKYWHDAESFIPERFSDNTIDFKGTNYEFIPFGAGRRMCPGIAFGLANIELPLASLLYYFNWELPNKMKPEDLDMNEDLRSNCRKKKPFVSECHFFHLDPCRHKDRCYCMID</sequence>
<dbReference type="InterPro" id="IPR017972">
    <property type="entry name" value="Cyt_P450_CS"/>
</dbReference>
<keyword evidence="5 7" id="KW-0408">Iron</keyword>
<keyword evidence="4 8" id="KW-0560">Oxidoreductase</keyword>
<dbReference type="SUPFAM" id="SSF48264">
    <property type="entry name" value="Cytochrome P450"/>
    <property type="match status" value="1"/>
</dbReference>
<dbReference type="Proteomes" id="UP001163823">
    <property type="component" value="Chromosome 13"/>
</dbReference>
<organism evidence="10 11">
    <name type="scientific">Quillaja saponaria</name>
    <name type="common">Soap bark tree</name>
    <dbReference type="NCBI Taxonomy" id="32244"/>
    <lineage>
        <taxon>Eukaryota</taxon>
        <taxon>Viridiplantae</taxon>
        <taxon>Streptophyta</taxon>
        <taxon>Embryophyta</taxon>
        <taxon>Tracheophyta</taxon>
        <taxon>Spermatophyta</taxon>
        <taxon>Magnoliopsida</taxon>
        <taxon>eudicotyledons</taxon>
        <taxon>Gunneridae</taxon>
        <taxon>Pentapetalae</taxon>
        <taxon>rosids</taxon>
        <taxon>fabids</taxon>
        <taxon>Fabales</taxon>
        <taxon>Quillajaceae</taxon>
        <taxon>Quillaja</taxon>
    </lineage>
</organism>
<dbReference type="GO" id="GO:0020037">
    <property type="term" value="F:heme binding"/>
    <property type="evidence" value="ECO:0007669"/>
    <property type="project" value="InterPro"/>
</dbReference>
<keyword evidence="9" id="KW-0472">Membrane</keyword>
<keyword evidence="11" id="KW-1185">Reference proteome</keyword>
<dbReference type="Pfam" id="PF00067">
    <property type="entry name" value="p450"/>
    <property type="match status" value="1"/>
</dbReference>
<dbReference type="Gene3D" id="1.10.630.10">
    <property type="entry name" value="Cytochrome P450"/>
    <property type="match status" value="2"/>
</dbReference>
<dbReference type="GO" id="GO:0004497">
    <property type="term" value="F:monooxygenase activity"/>
    <property type="evidence" value="ECO:0007669"/>
    <property type="project" value="UniProtKB-KW"/>
</dbReference>
<name>A0AAD7KWW8_QUISA</name>
<evidence type="ECO:0000256" key="9">
    <source>
        <dbReference type="SAM" id="Phobius"/>
    </source>
</evidence>
<keyword evidence="9" id="KW-1133">Transmembrane helix</keyword>
<evidence type="ECO:0000256" key="2">
    <source>
        <dbReference type="ARBA" id="ARBA00022617"/>
    </source>
</evidence>
<keyword evidence="9" id="KW-0812">Transmembrane</keyword>
<dbReference type="InterPro" id="IPR052306">
    <property type="entry name" value="CYP450_71D"/>
</dbReference>
<comment type="cofactor">
    <cofactor evidence="7">
        <name>heme</name>
        <dbReference type="ChEBI" id="CHEBI:30413"/>
    </cofactor>
</comment>
<proteinExistence type="inferred from homology"/>
<comment type="similarity">
    <text evidence="1 8">Belongs to the cytochrome P450 family.</text>
</comment>
<evidence type="ECO:0000313" key="10">
    <source>
        <dbReference type="EMBL" id="KAJ7946420.1"/>
    </source>
</evidence>
<gene>
    <name evidence="10" type="ORF">O6P43_031357</name>
</gene>
<evidence type="ECO:0000256" key="7">
    <source>
        <dbReference type="PIRSR" id="PIRSR602401-1"/>
    </source>
</evidence>
<dbReference type="PANTHER" id="PTHR47953">
    <property type="entry name" value="OS08G0105600 PROTEIN"/>
    <property type="match status" value="1"/>
</dbReference>
<protein>
    <submittedName>
        <fullName evidence="10">Cytochrome P450</fullName>
    </submittedName>
</protein>
<dbReference type="EMBL" id="JARAOO010000013">
    <property type="protein sequence ID" value="KAJ7946420.1"/>
    <property type="molecule type" value="Genomic_DNA"/>
</dbReference>
<evidence type="ECO:0000256" key="5">
    <source>
        <dbReference type="ARBA" id="ARBA00023004"/>
    </source>
</evidence>
<evidence type="ECO:0000256" key="4">
    <source>
        <dbReference type="ARBA" id="ARBA00023002"/>
    </source>
</evidence>
<feature type="binding site" description="axial binding residue" evidence="7">
    <location>
        <position position="398"/>
    </location>
    <ligand>
        <name>heme</name>
        <dbReference type="ChEBI" id="CHEBI:30413"/>
    </ligand>
    <ligandPart>
        <name>Fe</name>
        <dbReference type="ChEBI" id="CHEBI:18248"/>
    </ligandPart>
</feature>
<reference evidence="10" key="1">
    <citation type="journal article" date="2023" name="Science">
        <title>Elucidation of the pathway for biosynthesis of saponin adjuvants from the soapbark tree.</title>
        <authorList>
            <person name="Reed J."/>
            <person name="Orme A."/>
            <person name="El-Demerdash A."/>
            <person name="Owen C."/>
            <person name="Martin L.B.B."/>
            <person name="Misra R.C."/>
            <person name="Kikuchi S."/>
            <person name="Rejzek M."/>
            <person name="Martin A.C."/>
            <person name="Harkess A."/>
            <person name="Leebens-Mack J."/>
            <person name="Louveau T."/>
            <person name="Stephenson M.J."/>
            <person name="Osbourn A."/>
        </authorList>
    </citation>
    <scope>NUCLEOTIDE SEQUENCE</scope>
    <source>
        <strain evidence="10">S10</strain>
    </source>
</reference>
<dbReference type="InterPro" id="IPR002401">
    <property type="entry name" value="Cyt_P450_E_grp-I"/>
</dbReference>
<accession>A0AAD7KWW8</accession>
<evidence type="ECO:0000313" key="11">
    <source>
        <dbReference type="Proteomes" id="UP001163823"/>
    </source>
</evidence>
<dbReference type="InterPro" id="IPR036396">
    <property type="entry name" value="Cyt_P450_sf"/>
</dbReference>
<keyword evidence="2 7" id="KW-0349">Heme</keyword>
<dbReference type="PRINTS" id="PR00385">
    <property type="entry name" value="P450"/>
</dbReference>
<dbReference type="CDD" id="cd11072">
    <property type="entry name" value="CYP71-like"/>
    <property type="match status" value="1"/>
</dbReference>
<evidence type="ECO:0000256" key="6">
    <source>
        <dbReference type="ARBA" id="ARBA00023033"/>
    </source>
</evidence>